<evidence type="ECO:0000259" key="4">
    <source>
        <dbReference type="Pfam" id="PF00724"/>
    </source>
</evidence>
<keyword evidence="3" id="KW-0560">Oxidoreductase</keyword>
<organism evidence="5 6">
    <name type="scientific">Maribacter vaceletii</name>
    <dbReference type="NCBI Taxonomy" id="1206816"/>
    <lineage>
        <taxon>Bacteria</taxon>
        <taxon>Pseudomonadati</taxon>
        <taxon>Bacteroidota</taxon>
        <taxon>Flavobacteriia</taxon>
        <taxon>Flavobacteriales</taxon>
        <taxon>Flavobacteriaceae</taxon>
        <taxon>Maribacter</taxon>
    </lineage>
</organism>
<dbReference type="FunFam" id="3.20.20.70:FF:000059">
    <property type="entry name" value="N-ethylmaleimide reductase, FMN-linked"/>
    <property type="match status" value="1"/>
</dbReference>
<dbReference type="InterPro" id="IPR045247">
    <property type="entry name" value="Oye-like"/>
</dbReference>
<sequence length="359" mass="39066">MKNSKLLSAFKSNSLNLNNHVVMAPMTRSRATGNTPNDIMARYYGLRSSAGLIITEATSPSKNGLGYPNIPAAYSNEQIAGWKKTTDAVHKNGGKIFLQIMHTGRIAHILNLPEGGEVVAPSAIQAAGEIFTSEGAKEHSIPREMTIADIAQAQDEFVQAARNAIEAGFDGVEIHAANGYLAEQFINTGANQRSDNYGGSTENRTRFVLEITTKIAKAIGSNKTGIRISPFSEFNDMLIFDTMQETYTYLVEQLNSLDLAYLHMAGMSAKIPEGYLQELGAKFNGTVIYNGGLGYDLERAEKIVSENEDSLVSIGFPFISNPDLIARITEGAELNEVDQNTMYTPGEEGYLTYPTLENA</sequence>
<comment type="cofactor">
    <cofactor evidence="1">
        <name>FMN</name>
        <dbReference type="ChEBI" id="CHEBI:58210"/>
    </cofactor>
</comment>
<dbReference type="GO" id="GO:0005829">
    <property type="term" value="C:cytosol"/>
    <property type="evidence" value="ECO:0007669"/>
    <property type="project" value="TreeGrafter"/>
</dbReference>
<dbReference type="SUPFAM" id="SSF51395">
    <property type="entry name" value="FMN-linked oxidoreductases"/>
    <property type="match status" value="1"/>
</dbReference>
<dbReference type="PANTHER" id="PTHR22893">
    <property type="entry name" value="NADH OXIDOREDUCTASE-RELATED"/>
    <property type="match status" value="1"/>
</dbReference>
<evidence type="ECO:0000256" key="2">
    <source>
        <dbReference type="ARBA" id="ARBA00005979"/>
    </source>
</evidence>
<dbReference type="GO" id="GO:0016628">
    <property type="term" value="F:oxidoreductase activity, acting on the CH-CH group of donors, NAD or NADP as acceptor"/>
    <property type="evidence" value="ECO:0007669"/>
    <property type="project" value="UniProtKB-ARBA"/>
</dbReference>
<feature type="domain" description="NADH:flavin oxidoreductase/NADH oxidase N-terminal" evidence="4">
    <location>
        <begin position="10"/>
        <end position="335"/>
    </location>
</feature>
<protein>
    <submittedName>
        <fullName evidence="5">N-ethylmaleimide reductase</fullName>
    </submittedName>
</protein>
<comment type="similarity">
    <text evidence="2">Belongs to the NADH:flavin oxidoreductase/NADH oxidase family.</text>
</comment>
<accession>A0A495EEQ1</accession>
<evidence type="ECO:0000313" key="6">
    <source>
        <dbReference type="Proteomes" id="UP000269412"/>
    </source>
</evidence>
<evidence type="ECO:0000256" key="3">
    <source>
        <dbReference type="ARBA" id="ARBA00023002"/>
    </source>
</evidence>
<dbReference type="Gene3D" id="3.20.20.70">
    <property type="entry name" value="Aldolase class I"/>
    <property type="match status" value="1"/>
</dbReference>
<dbReference type="OrthoDB" id="9772736at2"/>
<dbReference type="EMBL" id="RBIQ01000007">
    <property type="protein sequence ID" value="RKR15368.1"/>
    <property type="molecule type" value="Genomic_DNA"/>
</dbReference>
<dbReference type="InterPro" id="IPR013785">
    <property type="entry name" value="Aldolase_TIM"/>
</dbReference>
<gene>
    <name evidence="5" type="ORF">CLV91_1453</name>
</gene>
<dbReference type="InterPro" id="IPR001155">
    <property type="entry name" value="OxRdtase_FMN_N"/>
</dbReference>
<proteinExistence type="inferred from homology"/>
<dbReference type="Pfam" id="PF00724">
    <property type="entry name" value="Oxidored_FMN"/>
    <property type="match status" value="1"/>
</dbReference>
<dbReference type="CDD" id="cd02933">
    <property type="entry name" value="OYE_like_FMN"/>
    <property type="match status" value="1"/>
</dbReference>
<dbReference type="AlphaFoldDB" id="A0A495EEQ1"/>
<name>A0A495EEQ1_9FLAO</name>
<dbReference type="RefSeq" id="WP_121065420.1">
    <property type="nucleotide sequence ID" value="NZ_RBIQ01000007.1"/>
</dbReference>
<evidence type="ECO:0000256" key="1">
    <source>
        <dbReference type="ARBA" id="ARBA00001917"/>
    </source>
</evidence>
<dbReference type="Proteomes" id="UP000269412">
    <property type="component" value="Unassembled WGS sequence"/>
</dbReference>
<dbReference type="PANTHER" id="PTHR22893:SF91">
    <property type="entry name" value="NADPH DEHYDROGENASE 2-RELATED"/>
    <property type="match status" value="1"/>
</dbReference>
<dbReference type="GO" id="GO:0010181">
    <property type="term" value="F:FMN binding"/>
    <property type="evidence" value="ECO:0007669"/>
    <property type="project" value="InterPro"/>
</dbReference>
<keyword evidence="6" id="KW-1185">Reference proteome</keyword>
<comment type="caution">
    <text evidence="5">The sequence shown here is derived from an EMBL/GenBank/DDBJ whole genome shotgun (WGS) entry which is preliminary data.</text>
</comment>
<reference evidence="5 6" key="1">
    <citation type="submission" date="2018-10" db="EMBL/GenBank/DDBJ databases">
        <title>Genomic Encyclopedia of Archaeal and Bacterial Type Strains, Phase II (KMG-II): from individual species to whole genera.</title>
        <authorList>
            <person name="Goeker M."/>
        </authorList>
    </citation>
    <scope>NUCLEOTIDE SEQUENCE [LARGE SCALE GENOMIC DNA]</scope>
    <source>
        <strain evidence="5 6">DSM 25230</strain>
    </source>
</reference>
<evidence type="ECO:0000313" key="5">
    <source>
        <dbReference type="EMBL" id="RKR15368.1"/>
    </source>
</evidence>